<reference evidence="2 3" key="1">
    <citation type="journal article" date="2022" name="BMC Genomics">
        <title>Comparative genome analysis of mycobacteria focusing on tRNA and non-coding RNA.</title>
        <authorList>
            <person name="Behra P.R.K."/>
            <person name="Pettersson B.M.F."/>
            <person name="Ramesh M."/>
            <person name="Das S."/>
            <person name="Dasgupta S."/>
            <person name="Kirsebom L.A."/>
        </authorList>
    </citation>
    <scope>NUCLEOTIDE SEQUENCE [LARGE SCALE GENOMIC DNA]</scope>
    <source>
        <strain evidence="2 3">DSM 44078</strain>
    </source>
</reference>
<feature type="region of interest" description="Disordered" evidence="1">
    <location>
        <begin position="31"/>
        <end position="50"/>
    </location>
</feature>
<dbReference type="Proteomes" id="UP001526201">
    <property type="component" value="Unassembled WGS sequence"/>
</dbReference>
<protein>
    <submittedName>
        <fullName evidence="2">Uncharacterized protein</fullName>
    </submittedName>
</protein>
<organism evidence="2 3">
    <name type="scientific">Mycolicibacterium komossense</name>
    <dbReference type="NCBI Taxonomy" id="1779"/>
    <lineage>
        <taxon>Bacteria</taxon>
        <taxon>Bacillati</taxon>
        <taxon>Actinomycetota</taxon>
        <taxon>Actinomycetes</taxon>
        <taxon>Mycobacteriales</taxon>
        <taxon>Mycobacteriaceae</taxon>
        <taxon>Mycolicibacterium</taxon>
    </lineage>
</organism>
<dbReference type="EMBL" id="JACKTY010000050">
    <property type="protein sequence ID" value="MCV7230422.1"/>
    <property type="molecule type" value="Genomic_DNA"/>
</dbReference>
<comment type="caution">
    <text evidence="2">The sequence shown here is derived from an EMBL/GenBank/DDBJ whole genome shotgun (WGS) entry which is preliminary data.</text>
</comment>
<evidence type="ECO:0000313" key="2">
    <source>
        <dbReference type="EMBL" id="MCV7230422.1"/>
    </source>
</evidence>
<keyword evidence="3" id="KW-1185">Reference proteome</keyword>
<proteinExistence type="predicted"/>
<name>A0ABT3CLX6_9MYCO</name>
<sequence length="78" mass="8259">MPDTDPVLRNIIRQWITELPAAERDSLISEVGATATPGSGDPPGEPDSLAAGAALYNKQHGKSITVEGAEQMTQGRWS</sequence>
<dbReference type="RefSeq" id="WP_264071707.1">
    <property type="nucleotide sequence ID" value="NZ_JACKTY010000050.1"/>
</dbReference>
<accession>A0ABT3CLX6</accession>
<evidence type="ECO:0000256" key="1">
    <source>
        <dbReference type="SAM" id="MobiDB-lite"/>
    </source>
</evidence>
<evidence type="ECO:0000313" key="3">
    <source>
        <dbReference type="Proteomes" id="UP001526201"/>
    </source>
</evidence>
<gene>
    <name evidence="2" type="ORF">H7J73_30880</name>
</gene>